<dbReference type="RefSeq" id="WP_145286405.1">
    <property type="nucleotide sequence ID" value="NZ_CP036291.1"/>
</dbReference>
<evidence type="ECO:0000313" key="5">
    <source>
        <dbReference type="EMBL" id="QDU89583.1"/>
    </source>
</evidence>
<dbReference type="OrthoDB" id="9811998at2"/>
<dbReference type="EMBL" id="CP036291">
    <property type="protein sequence ID" value="QDU89583.1"/>
    <property type="molecule type" value="Genomic_DNA"/>
</dbReference>
<feature type="binding site" evidence="2">
    <location>
        <position position="93"/>
    </location>
    <ligand>
        <name>Cu cation</name>
        <dbReference type="ChEBI" id="CHEBI:23378"/>
    </ligand>
</feature>
<evidence type="ECO:0000256" key="2">
    <source>
        <dbReference type="PIRSR" id="PIRSR603782-1"/>
    </source>
</evidence>
<dbReference type="Pfam" id="PF02630">
    <property type="entry name" value="SCO1-SenC"/>
    <property type="match status" value="1"/>
</dbReference>
<dbReference type="SUPFAM" id="SSF52833">
    <property type="entry name" value="Thioredoxin-like"/>
    <property type="match status" value="1"/>
</dbReference>
<dbReference type="InterPro" id="IPR003782">
    <property type="entry name" value="SCO1/SenC"/>
</dbReference>
<dbReference type="AlphaFoldDB" id="A0A518DDN6"/>
<feature type="transmembrane region" description="Helical" evidence="4">
    <location>
        <begin position="21"/>
        <end position="39"/>
    </location>
</feature>
<keyword evidence="3" id="KW-1015">Disulfide bond</keyword>
<protein>
    <recommendedName>
        <fullName evidence="7">SCO1/SenC</fullName>
    </recommendedName>
</protein>
<evidence type="ECO:0008006" key="7">
    <source>
        <dbReference type="Google" id="ProtNLM"/>
    </source>
</evidence>
<comment type="similarity">
    <text evidence="1">Belongs to the SCO1/2 family.</text>
</comment>
<evidence type="ECO:0000256" key="1">
    <source>
        <dbReference type="ARBA" id="ARBA00010996"/>
    </source>
</evidence>
<name>A0A518DDN6_9BACT</name>
<keyword evidence="6" id="KW-1185">Reference proteome</keyword>
<organism evidence="5 6">
    <name type="scientific">Pirellulimonas nuda</name>
    <dbReference type="NCBI Taxonomy" id="2528009"/>
    <lineage>
        <taxon>Bacteria</taxon>
        <taxon>Pseudomonadati</taxon>
        <taxon>Planctomycetota</taxon>
        <taxon>Planctomycetia</taxon>
        <taxon>Pirellulales</taxon>
        <taxon>Lacipirellulaceae</taxon>
        <taxon>Pirellulimonas</taxon>
    </lineage>
</organism>
<evidence type="ECO:0000313" key="6">
    <source>
        <dbReference type="Proteomes" id="UP000317429"/>
    </source>
</evidence>
<keyword evidence="4" id="KW-0472">Membrane</keyword>
<dbReference type="KEGG" id="pnd:Pla175_29750"/>
<feature type="disulfide bond" description="Redox-active" evidence="3">
    <location>
        <begin position="93"/>
        <end position="97"/>
    </location>
</feature>
<feature type="binding site" evidence="2">
    <location>
        <position position="97"/>
    </location>
    <ligand>
        <name>Cu cation</name>
        <dbReference type="ChEBI" id="CHEBI:23378"/>
    </ligand>
</feature>
<dbReference type="InterPro" id="IPR036249">
    <property type="entry name" value="Thioredoxin-like_sf"/>
</dbReference>
<keyword evidence="4" id="KW-0812">Transmembrane</keyword>
<reference evidence="5 6" key="1">
    <citation type="submission" date="2019-02" db="EMBL/GenBank/DDBJ databases">
        <title>Deep-cultivation of Planctomycetes and their phenomic and genomic characterization uncovers novel biology.</title>
        <authorList>
            <person name="Wiegand S."/>
            <person name="Jogler M."/>
            <person name="Boedeker C."/>
            <person name="Pinto D."/>
            <person name="Vollmers J."/>
            <person name="Rivas-Marin E."/>
            <person name="Kohn T."/>
            <person name="Peeters S.H."/>
            <person name="Heuer A."/>
            <person name="Rast P."/>
            <person name="Oberbeckmann S."/>
            <person name="Bunk B."/>
            <person name="Jeske O."/>
            <person name="Meyerdierks A."/>
            <person name="Storesund J.E."/>
            <person name="Kallscheuer N."/>
            <person name="Luecker S."/>
            <person name="Lage O.M."/>
            <person name="Pohl T."/>
            <person name="Merkel B.J."/>
            <person name="Hornburger P."/>
            <person name="Mueller R.-W."/>
            <person name="Bruemmer F."/>
            <person name="Labrenz M."/>
            <person name="Spormann A.M."/>
            <person name="Op den Camp H."/>
            <person name="Overmann J."/>
            <person name="Amann R."/>
            <person name="Jetten M.S.M."/>
            <person name="Mascher T."/>
            <person name="Medema M.H."/>
            <person name="Devos D.P."/>
            <person name="Kaster A.-K."/>
            <person name="Ovreas L."/>
            <person name="Rohde M."/>
            <person name="Galperin M.Y."/>
            <person name="Jogler C."/>
        </authorList>
    </citation>
    <scope>NUCLEOTIDE SEQUENCE [LARGE SCALE GENOMIC DNA]</scope>
    <source>
        <strain evidence="5 6">Pla175</strain>
    </source>
</reference>
<keyword evidence="2" id="KW-0186">Copper</keyword>
<sequence>MRSNQSPQSRETISQGSVTPLVLSALTLCIACYFGFRWWQIESRGWTPVDSIGVLDSGPPLRDFEVTEREGVPLRSQELRGKVWVASFFFTGCPGACAQLNQRIKDLHNDGALQDVTWVSITCDPENDKVGEALLTNPMRTTACQR</sequence>
<accession>A0A518DDN6</accession>
<keyword evidence="4" id="KW-1133">Transmembrane helix</keyword>
<dbReference type="GO" id="GO:0046872">
    <property type="term" value="F:metal ion binding"/>
    <property type="evidence" value="ECO:0007669"/>
    <property type="project" value="UniProtKB-KW"/>
</dbReference>
<gene>
    <name evidence="5" type="ORF">Pla175_29750</name>
</gene>
<evidence type="ECO:0000256" key="3">
    <source>
        <dbReference type="PIRSR" id="PIRSR603782-2"/>
    </source>
</evidence>
<proteinExistence type="inferred from homology"/>
<keyword evidence="2" id="KW-0479">Metal-binding</keyword>
<evidence type="ECO:0000256" key="4">
    <source>
        <dbReference type="SAM" id="Phobius"/>
    </source>
</evidence>
<dbReference type="Gene3D" id="3.40.30.10">
    <property type="entry name" value="Glutaredoxin"/>
    <property type="match status" value="1"/>
</dbReference>
<dbReference type="Proteomes" id="UP000317429">
    <property type="component" value="Chromosome"/>
</dbReference>